<sequence length="243" mass="26388">MPALDLPRLIAHRGLSARAPENTLAAVRAAHAAGIIWVELDVQLLGDGTPVIWHDRDVSRCSDGRGRLAAMDLAAARRLDTGAWFAPAFAGERMATLDAMLALLAELGMGVNLELKVNRGHDPVALAEAAVPALMEALPYERRLVSSFDERALRVSRALAGPERLALGALFDRVPRDWQSRAEALQAVSVHANWKPLKAERARAIKAAGHALICYTANDPAAFAPRWDWGVDTVISDDPTRFR</sequence>
<dbReference type="SUPFAM" id="SSF51695">
    <property type="entry name" value="PLC-like phosphodiesterases"/>
    <property type="match status" value="1"/>
</dbReference>
<protein>
    <submittedName>
        <fullName evidence="2">Glycerophosphoryl diester phosphodiesterase</fullName>
    </submittedName>
</protein>
<dbReference type="InterPro" id="IPR030395">
    <property type="entry name" value="GP_PDE_dom"/>
</dbReference>
<evidence type="ECO:0000313" key="2">
    <source>
        <dbReference type="EMBL" id="GEK71538.1"/>
    </source>
</evidence>
<keyword evidence="3" id="KW-1185">Reference proteome</keyword>
<dbReference type="EMBL" id="BJUS01000001">
    <property type="protein sequence ID" value="GEK71538.1"/>
    <property type="molecule type" value="Genomic_DNA"/>
</dbReference>
<gene>
    <name evidence="2" type="ORF">HHA04nite_00820</name>
</gene>
<proteinExistence type="predicted"/>
<dbReference type="Proteomes" id="UP000321121">
    <property type="component" value="Unassembled WGS sequence"/>
</dbReference>
<evidence type="ECO:0000259" key="1">
    <source>
        <dbReference type="PROSITE" id="PS51704"/>
    </source>
</evidence>
<dbReference type="InterPro" id="IPR017946">
    <property type="entry name" value="PLC-like_Pdiesterase_TIM-brl"/>
</dbReference>
<feature type="domain" description="GP-PDE" evidence="1">
    <location>
        <begin position="7"/>
        <end position="243"/>
    </location>
</feature>
<dbReference type="PROSITE" id="PS51704">
    <property type="entry name" value="GP_PDE"/>
    <property type="match status" value="1"/>
</dbReference>
<dbReference type="Gene3D" id="3.20.20.190">
    <property type="entry name" value="Phosphatidylinositol (PI) phosphodiesterase"/>
    <property type="match status" value="1"/>
</dbReference>
<name>A0ABQ0TZF5_9GAMM</name>
<evidence type="ECO:0000313" key="3">
    <source>
        <dbReference type="Proteomes" id="UP000321121"/>
    </source>
</evidence>
<dbReference type="PANTHER" id="PTHR46211:SF1">
    <property type="entry name" value="GLYCEROPHOSPHODIESTER PHOSPHODIESTERASE, CYTOPLASMIC"/>
    <property type="match status" value="1"/>
</dbReference>
<comment type="caution">
    <text evidence="2">The sequence shown here is derived from an EMBL/GenBank/DDBJ whole genome shotgun (WGS) entry which is preliminary data.</text>
</comment>
<dbReference type="Pfam" id="PF03009">
    <property type="entry name" value="GDPD"/>
    <property type="match status" value="1"/>
</dbReference>
<organism evidence="2 3">
    <name type="scientific">Halomonas halophila</name>
    <dbReference type="NCBI Taxonomy" id="29573"/>
    <lineage>
        <taxon>Bacteria</taxon>
        <taxon>Pseudomonadati</taxon>
        <taxon>Pseudomonadota</taxon>
        <taxon>Gammaproteobacteria</taxon>
        <taxon>Oceanospirillales</taxon>
        <taxon>Halomonadaceae</taxon>
        <taxon>Halomonas</taxon>
    </lineage>
</organism>
<dbReference type="RefSeq" id="WP_046079839.1">
    <property type="nucleotide sequence ID" value="NZ_BJUS01000001.1"/>
</dbReference>
<accession>A0ABQ0TZF5</accession>
<reference evidence="2 3" key="1">
    <citation type="submission" date="2019-07" db="EMBL/GenBank/DDBJ databases">
        <title>Whole genome shotgun sequence of Halomonas halophila NBRC 102604.</title>
        <authorList>
            <person name="Hosoyama A."/>
            <person name="Uohara A."/>
            <person name="Ohji S."/>
            <person name="Ichikawa N."/>
        </authorList>
    </citation>
    <scope>NUCLEOTIDE SEQUENCE [LARGE SCALE GENOMIC DNA]</scope>
    <source>
        <strain evidence="2 3">NBRC 102604</strain>
    </source>
</reference>
<dbReference type="PANTHER" id="PTHR46211">
    <property type="entry name" value="GLYCEROPHOSPHORYL DIESTER PHOSPHODIESTERASE"/>
    <property type="match status" value="1"/>
</dbReference>